<dbReference type="Proteomes" id="UP000324222">
    <property type="component" value="Unassembled WGS sequence"/>
</dbReference>
<proteinExistence type="predicted"/>
<sequence length="50" mass="5568">MTISTMWRRWAASTWGRSHSASWTPPALWGRRSAPARTRTSSSVPLSHSG</sequence>
<dbReference type="EMBL" id="VSRR010061295">
    <property type="protein sequence ID" value="MPC83023.1"/>
    <property type="molecule type" value="Genomic_DNA"/>
</dbReference>
<evidence type="ECO:0000313" key="3">
    <source>
        <dbReference type="Proteomes" id="UP000324222"/>
    </source>
</evidence>
<dbReference type="AlphaFoldDB" id="A0A5B7IKX5"/>
<protein>
    <submittedName>
        <fullName evidence="2">Uncharacterized protein</fullName>
    </submittedName>
</protein>
<reference evidence="2 3" key="1">
    <citation type="submission" date="2019-05" db="EMBL/GenBank/DDBJ databases">
        <title>Another draft genome of Portunus trituberculatus and its Hox gene families provides insights of decapod evolution.</title>
        <authorList>
            <person name="Jeong J.-H."/>
            <person name="Song I."/>
            <person name="Kim S."/>
            <person name="Choi T."/>
            <person name="Kim D."/>
            <person name="Ryu S."/>
            <person name="Kim W."/>
        </authorList>
    </citation>
    <scope>NUCLEOTIDE SEQUENCE [LARGE SCALE GENOMIC DNA]</scope>
    <source>
        <tissue evidence="2">Muscle</tissue>
    </source>
</reference>
<feature type="region of interest" description="Disordered" evidence="1">
    <location>
        <begin position="13"/>
        <end position="50"/>
    </location>
</feature>
<name>A0A5B7IKX5_PORTR</name>
<evidence type="ECO:0000256" key="1">
    <source>
        <dbReference type="SAM" id="MobiDB-lite"/>
    </source>
</evidence>
<comment type="caution">
    <text evidence="2">The sequence shown here is derived from an EMBL/GenBank/DDBJ whole genome shotgun (WGS) entry which is preliminary data.</text>
</comment>
<keyword evidence="3" id="KW-1185">Reference proteome</keyword>
<organism evidence="2 3">
    <name type="scientific">Portunus trituberculatus</name>
    <name type="common">Swimming crab</name>
    <name type="synonym">Neptunus trituberculatus</name>
    <dbReference type="NCBI Taxonomy" id="210409"/>
    <lineage>
        <taxon>Eukaryota</taxon>
        <taxon>Metazoa</taxon>
        <taxon>Ecdysozoa</taxon>
        <taxon>Arthropoda</taxon>
        <taxon>Crustacea</taxon>
        <taxon>Multicrustacea</taxon>
        <taxon>Malacostraca</taxon>
        <taxon>Eumalacostraca</taxon>
        <taxon>Eucarida</taxon>
        <taxon>Decapoda</taxon>
        <taxon>Pleocyemata</taxon>
        <taxon>Brachyura</taxon>
        <taxon>Eubrachyura</taxon>
        <taxon>Portunoidea</taxon>
        <taxon>Portunidae</taxon>
        <taxon>Portuninae</taxon>
        <taxon>Portunus</taxon>
    </lineage>
</organism>
<evidence type="ECO:0000313" key="2">
    <source>
        <dbReference type="EMBL" id="MPC83023.1"/>
    </source>
</evidence>
<accession>A0A5B7IKX5</accession>
<feature type="compositionally biased region" description="Low complexity" evidence="1">
    <location>
        <begin position="31"/>
        <end position="43"/>
    </location>
</feature>
<gene>
    <name evidence="2" type="ORF">E2C01_077712</name>
</gene>